<dbReference type="RefSeq" id="WP_162031151.1">
    <property type="nucleotide sequence ID" value="NZ_CACVBR010000001.1"/>
</dbReference>
<dbReference type="Proteomes" id="UP000445144">
    <property type="component" value="Unassembled WGS sequence"/>
</dbReference>
<accession>A0A6N4X2X6</accession>
<dbReference type="AlphaFoldDB" id="A0A6N4X2X6"/>
<name>A0A6N4X2X6_9FLAO</name>
<organism evidence="1 2">
    <name type="scientific">Chryseobacterium potabilaquae</name>
    <dbReference type="NCBI Taxonomy" id="2675057"/>
    <lineage>
        <taxon>Bacteria</taxon>
        <taxon>Pseudomonadati</taxon>
        <taxon>Bacteroidota</taxon>
        <taxon>Flavobacteriia</taxon>
        <taxon>Flavobacteriales</taxon>
        <taxon>Weeksellaceae</taxon>
        <taxon>Chryseobacterium group</taxon>
        <taxon>Chryseobacterium</taxon>
    </lineage>
</organism>
<gene>
    <name evidence="1" type="ORF">CHRY9293_00143</name>
</gene>
<proteinExistence type="predicted"/>
<dbReference type="EMBL" id="CACVBR010000001">
    <property type="protein sequence ID" value="CAA7193731.1"/>
    <property type="molecule type" value="Genomic_DNA"/>
</dbReference>
<protein>
    <submittedName>
        <fullName evidence="1">Uncharacterized protein</fullName>
    </submittedName>
</protein>
<keyword evidence="2" id="KW-1185">Reference proteome</keyword>
<evidence type="ECO:0000313" key="2">
    <source>
        <dbReference type="Proteomes" id="UP000445144"/>
    </source>
</evidence>
<reference evidence="1 2" key="1">
    <citation type="submission" date="2020-01" db="EMBL/GenBank/DDBJ databases">
        <authorList>
            <person name="Rodrigo-Torres L."/>
            <person name="Arahal R. D."/>
            <person name="Lucena T."/>
        </authorList>
    </citation>
    <scope>NUCLEOTIDE SEQUENCE [LARGE SCALE GENOMIC DNA]</scope>
    <source>
        <strain evidence="1 2">CECT 9293</strain>
    </source>
</reference>
<sequence>MKKFITTFILGIYSPFFSQVGINTTTPESTLDIRGKNHLGPVTANDGILIPRVTDLITNGTVNGQLVYLVADNGAVTKGFYFWNGTAWTSFGDTVGDTTNDAWINDPVNAMIKLGTLSNGTTVRSIGTEFVAKDNGAVGIGNNSPDASAIFDIKSADKGILIPRVALISATDQTTILSPAIGLLVYNTGAGTLAYKGFVFWNGTEWRSLNNETTINPTISGLNCNGASAFPPVFISGAPYNGTLTIPYSNGNGGSYQTNPSFTQNGLTFSLNPGTFNIGNGVITYSVAGIPNFSSPNIATIPLSFLGYNCSAIIGANYSSFAVGEVKTSRIIVPATPFIANGGSRNMMNGKAITDITTTDRQAAYELATAADQSKFIIINGLRMDFIESYNNSSVSPKFFNNSSSDITYNISSLSTNDAYVNGAGTSIKAGYYSYNIDGDDNFSCTEEAAEYVNVMVTFDNGEWYNCTWHATRDINNYYFYMTAQRLN</sequence>
<evidence type="ECO:0000313" key="1">
    <source>
        <dbReference type="EMBL" id="CAA7193731.1"/>
    </source>
</evidence>